<reference evidence="7" key="3">
    <citation type="submission" date="2017-04" db="EMBL/GenBank/DDBJ databases">
        <authorList>
            <person name="Afonso C.L."/>
            <person name="Miller P.J."/>
            <person name="Scott M.A."/>
            <person name="Spackman E."/>
            <person name="Goraichik I."/>
            <person name="Dimitrov K.M."/>
            <person name="Suarez D.L."/>
            <person name="Swayne D.E."/>
        </authorList>
    </citation>
    <scope>NUCLEOTIDE SEQUENCE</scope>
    <source>
        <strain evidence="7">KM45013</strain>
    </source>
</reference>
<dbReference type="RefSeq" id="WP_086041435.1">
    <property type="nucleotide sequence ID" value="NZ_CBCRZA010000009.1"/>
</dbReference>
<dbReference type="REBASE" id="200890">
    <property type="entry name" value="M.Mca45013ORF330P"/>
</dbReference>
<dbReference type="GO" id="GO:0008170">
    <property type="term" value="F:N-methyltransferase activity"/>
    <property type="evidence" value="ECO:0007669"/>
    <property type="project" value="InterPro"/>
</dbReference>
<protein>
    <recommendedName>
        <fullName evidence="5">Methyltransferase</fullName>
        <ecNumber evidence="5">2.1.1.-</ecNumber>
    </recommendedName>
</protein>
<dbReference type="Pfam" id="PF01555">
    <property type="entry name" value="N6_N4_Mtase"/>
    <property type="match status" value="1"/>
</dbReference>
<proteinExistence type="inferred from homology"/>
<dbReference type="EMBL" id="HG970732">
    <property type="protein sequence ID" value="CDO67625.1"/>
    <property type="molecule type" value="Genomic_DNA"/>
</dbReference>
<reference evidence="7 9" key="2">
    <citation type="journal article" date="2017" name="Int. J. Syst. Evol. Microbiol.">
        <title>Macrococcus canis sp. nov., a skin bacterium associated with infections in dogs.</title>
        <authorList>
            <person name="Gobeli Brawand S."/>
            <person name="Cotting K."/>
            <person name="Gomez-Sanz E."/>
            <person name="Collaud A."/>
            <person name="Thomann A."/>
            <person name="Brodard I."/>
            <person name="Rodriguez-Campos S."/>
            <person name="Strauss C."/>
            <person name="Perreten V."/>
        </authorList>
    </citation>
    <scope>NUCLEOTIDE SEQUENCE [LARGE SCALE GENOMIC DNA]</scope>
    <source>
        <strain evidence="7 9">KM45013</strain>
    </source>
</reference>
<comment type="similarity">
    <text evidence="1 5">Belongs to the N(4)/N(6)-methyltransferase family.</text>
</comment>
<dbReference type="SUPFAM" id="SSF53335">
    <property type="entry name" value="S-adenosyl-L-methionine-dependent methyltransferases"/>
    <property type="match status" value="1"/>
</dbReference>
<feature type="domain" description="DNA methylase N-4/N-6" evidence="6">
    <location>
        <begin position="27"/>
        <end position="296"/>
    </location>
</feature>
<evidence type="ECO:0000313" key="7">
    <source>
        <dbReference type="EMBL" id="ARQ05705.1"/>
    </source>
</evidence>
<sequence>MNNINKIYHGDCIDILKKFPENFFASCVTDPPYNYEFIGHKWDSEESNRRMERTKNPNSKTLINHVPYGSGLAGGTRNKKWYKKNRDNILEYQKWIEAWGNELFRVLKPGAIIMVFNSTRTISHVQVALENSGFYARDIIVCKKPSGIPKGLNVEKKLEKINHPNPEEWKGWHSALRNEWEAVCVLQKPLINNYINTLQLYSVGLFKTKNHDTDSFQSNIIENYKREKKDVYNTHPTVKSLELMNKLVSLSTPIKEENIVLDPFCGSGTTLLAAKNLGLKYVGIELNEEYIDIANKRLN</sequence>
<dbReference type="GO" id="GO:0003677">
    <property type="term" value="F:DNA binding"/>
    <property type="evidence" value="ECO:0007669"/>
    <property type="project" value="InterPro"/>
</dbReference>
<accession>A0A1W7A7V3</accession>
<dbReference type="InterPro" id="IPR002052">
    <property type="entry name" value="DNA_methylase_N6_adenine_CS"/>
</dbReference>
<evidence type="ECO:0000256" key="4">
    <source>
        <dbReference type="ARBA" id="ARBA00022747"/>
    </source>
</evidence>
<dbReference type="Proteomes" id="UP000194154">
    <property type="component" value="Chromosome"/>
</dbReference>
<evidence type="ECO:0000313" key="9">
    <source>
        <dbReference type="Proteomes" id="UP000194154"/>
    </source>
</evidence>
<dbReference type="Gene3D" id="3.40.50.150">
    <property type="entry name" value="Vaccinia Virus protein VP39"/>
    <property type="match status" value="1"/>
</dbReference>
<dbReference type="PANTHER" id="PTHR13370:SF3">
    <property type="entry name" value="TRNA (GUANINE(10)-N2)-METHYLTRANSFERASE HOMOLOG"/>
    <property type="match status" value="1"/>
</dbReference>
<dbReference type="GeneID" id="35294192"/>
<dbReference type="STRING" id="1855823.MCCS_00330"/>
<organism evidence="8">
    <name type="scientific">Macrococcoides canis</name>
    <dbReference type="NCBI Taxonomy" id="1855823"/>
    <lineage>
        <taxon>Bacteria</taxon>
        <taxon>Bacillati</taxon>
        <taxon>Bacillota</taxon>
        <taxon>Bacilli</taxon>
        <taxon>Bacillales</taxon>
        <taxon>Staphylococcaceae</taxon>
        <taxon>Macrococcoides</taxon>
    </lineage>
</organism>
<dbReference type="OrthoDB" id="9800801at2"/>
<evidence type="ECO:0000313" key="8">
    <source>
        <dbReference type="EMBL" id="CDO67625.1"/>
    </source>
</evidence>
<keyword evidence="4" id="KW-0680">Restriction system</keyword>
<dbReference type="GO" id="GO:0005737">
    <property type="term" value="C:cytoplasm"/>
    <property type="evidence" value="ECO:0007669"/>
    <property type="project" value="TreeGrafter"/>
</dbReference>
<dbReference type="PROSITE" id="PS00092">
    <property type="entry name" value="N6_MTASE"/>
    <property type="match status" value="1"/>
</dbReference>
<dbReference type="InterPro" id="IPR002941">
    <property type="entry name" value="DNA_methylase_N4/N6"/>
</dbReference>
<dbReference type="AlphaFoldDB" id="A0A0D6DR42"/>
<dbReference type="GO" id="GO:0032259">
    <property type="term" value="P:methylation"/>
    <property type="evidence" value="ECO:0007669"/>
    <property type="project" value="UniProtKB-KW"/>
</dbReference>
<dbReference type="CDD" id="cd02440">
    <property type="entry name" value="AdoMet_MTases"/>
    <property type="match status" value="1"/>
</dbReference>
<dbReference type="GO" id="GO:0009307">
    <property type="term" value="P:DNA restriction-modification system"/>
    <property type="evidence" value="ECO:0007669"/>
    <property type="project" value="UniProtKB-KW"/>
</dbReference>
<name>A0A0D6DR42_9STAP</name>
<keyword evidence="9" id="KW-1185">Reference proteome</keyword>
<evidence type="ECO:0000256" key="2">
    <source>
        <dbReference type="ARBA" id="ARBA00022603"/>
    </source>
</evidence>
<keyword evidence="3" id="KW-0808">Transferase</keyword>
<keyword evidence="2 8" id="KW-0489">Methyltransferase</keyword>
<dbReference type="PRINTS" id="PR00508">
    <property type="entry name" value="S21N4MTFRASE"/>
</dbReference>
<evidence type="ECO:0000256" key="1">
    <source>
        <dbReference type="ARBA" id="ARBA00006594"/>
    </source>
</evidence>
<dbReference type="InterPro" id="IPR029063">
    <property type="entry name" value="SAM-dependent_MTases_sf"/>
</dbReference>
<dbReference type="PANTHER" id="PTHR13370">
    <property type="entry name" value="RNA METHYLASE-RELATED"/>
    <property type="match status" value="1"/>
</dbReference>
<evidence type="ECO:0000259" key="6">
    <source>
        <dbReference type="Pfam" id="PF01555"/>
    </source>
</evidence>
<dbReference type="KEGG" id="mcak:MCCS_00330"/>
<dbReference type="EC" id="2.1.1.-" evidence="5"/>
<dbReference type="EMBL" id="CP021059">
    <property type="protein sequence ID" value="ARQ05705.1"/>
    <property type="molecule type" value="Genomic_DNA"/>
</dbReference>
<dbReference type="InterPro" id="IPR001091">
    <property type="entry name" value="RM_Methyltransferase"/>
</dbReference>
<gene>
    <name evidence="7" type="ORF">MCCS_00330</name>
</gene>
<evidence type="ECO:0000256" key="5">
    <source>
        <dbReference type="RuleBase" id="RU362026"/>
    </source>
</evidence>
<evidence type="ECO:0000256" key="3">
    <source>
        <dbReference type="ARBA" id="ARBA00022679"/>
    </source>
</evidence>
<accession>A0A0D6DR42</accession>
<reference evidence="8" key="1">
    <citation type="journal article" date="2015" name="Antimicrob. Agents Chemother.">
        <title>First Staphylococcal Cassette Chromosome mec Containing a mecB-Carrying Gene Complex Independent of Transposon Tn6045 in a Macrococcus caseolyticus Isolate from a Canine Infection.</title>
        <authorList>
            <person name="Gomez-Sanz E."/>
            <person name="Schwendener S."/>
            <person name="Thomann A."/>
            <person name="Gobeli Brawand S."/>
            <person name="Perreten V."/>
        </authorList>
    </citation>
    <scope>NUCLEOTIDE SEQUENCE</scope>
    <source>
        <strain evidence="8">KM45013</strain>
    </source>
</reference>